<name>A0A9P0LW04_ACAOB</name>
<reference evidence="1" key="1">
    <citation type="submission" date="2022-03" db="EMBL/GenBank/DDBJ databases">
        <authorList>
            <person name="Sayadi A."/>
        </authorList>
    </citation>
    <scope>NUCLEOTIDE SEQUENCE</scope>
</reference>
<dbReference type="AlphaFoldDB" id="A0A9P0LW04"/>
<protein>
    <submittedName>
        <fullName evidence="1">Uncharacterized protein</fullName>
    </submittedName>
</protein>
<organism evidence="1 2">
    <name type="scientific">Acanthoscelides obtectus</name>
    <name type="common">Bean weevil</name>
    <name type="synonym">Bruchus obtectus</name>
    <dbReference type="NCBI Taxonomy" id="200917"/>
    <lineage>
        <taxon>Eukaryota</taxon>
        <taxon>Metazoa</taxon>
        <taxon>Ecdysozoa</taxon>
        <taxon>Arthropoda</taxon>
        <taxon>Hexapoda</taxon>
        <taxon>Insecta</taxon>
        <taxon>Pterygota</taxon>
        <taxon>Neoptera</taxon>
        <taxon>Endopterygota</taxon>
        <taxon>Coleoptera</taxon>
        <taxon>Polyphaga</taxon>
        <taxon>Cucujiformia</taxon>
        <taxon>Chrysomeloidea</taxon>
        <taxon>Chrysomelidae</taxon>
        <taxon>Bruchinae</taxon>
        <taxon>Bruchini</taxon>
        <taxon>Acanthoscelides</taxon>
    </lineage>
</organism>
<gene>
    <name evidence="1" type="ORF">ACAOBT_LOCUS26500</name>
</gene>
<dbReference type="EMBL" id="CAKOFQ010007474">
    <property type="protein sequence ID" value="CAH2001892.1"/>
    <property type="molecule type" value="Genomic_DNA"/>
</dbReference>
<evidence type="ECO:0000313" key="2">
    <source>
        <dbReference type="Proteomes" id="UP001152888"/>
    </source>
</evidence>
<keyword evidence="2" id="KW-1185">Reference proteome</keyword>
<proteinExistence type="predicted"/>
<accession>A0A9P0LW04</accession>
<dbReference type="Proteomes" id="UP001152888">
    <property type="component" value="Unassembled WGS sequence"/>
</dbReference>
<evidence type="ECO:0000313" key="1">
    <source>
        <dbReference type="EMBL" id="CAH2001892.1"/>
    </source>
</evidence>
<sequence length="41" mass="4893">MTRIRSDFHPSGHWIKSILSQIEYVRKYIASGLVKRFMARL</sequence>
<comment type="caution">
    <text evidence="1">The sequence shown here is derived from an EMBL/GenBank/DDBJ whole genome shotgun (WGS) entry which is preliminary data.</text>
</comment>